<sequence>MICWPAQFKRLAAVLLWLVVAAPCAAASERDFRLAVPAALEGSGLLSHLLPRFSLKMATRVSVVPEGEAAEAALRLAPEGPAVFTGPAGTWHLAAMAPDHGGVARFRDWLASEAGHRALAAYTVDGVTLYVPPALRRVARAEEVIDGDAEAGRALALTHCGRCHVVDRADRLNALGSTPSFEILRGLPDWEERFAGFFARNPHPAFTQIPSVTAPFAIDLPPPIVPLEITVEDLGAILAYVAGMTPPDLGAPLQVQ</sequence>
<keyword evidence="3 4" id="KW-0408">Iron</keyword>
<dbReference type="EMBL" id="FOYI01000002">
    <property type="protein sequence ID" value="SFQ99957.1"/>
    <property type="molecule type" value="Genomic_DNA"/>
</dbReference>
<keyword evidence="1 4" id="KW-0349">Heme</keyword>
<feature type="signal peptide" evidence="5">
    <location>
        <begin position="1"/>
        <end position="26"/>
    </location>
</feature>
<evidence type="ECO:0000256" key="1">
    <source>
        <dbReference type="ARBA" id="ARBA00022617"/>
    </source>
</evidence>
<evidence type="ECO:0000256" key="5">
    <source>
        <dbReference type="SAM" id="SignalP"/>
    </source>
</evidence>
<dbReference type="RefSeq" id="WP_092076600.1">
    <property type="nucleotide sequence ID" value="NZ_FOYI01000002.1"/>
</dbReference>
<protein>
    <recommendedName>
        <fullName evidence="6">Cytochrome c domain-containing protein</fullName>
    </recommendedName>
</protein>
<feature type="chain" id="PRO_5011607490" description="Cytochrome c domain-containing protein" evidence="5">
    <location>
        <begin position="27"/>
        <end position="256"/>
    </location>
</feature>
<dbReference type="InterPro" id="IPR009056">
    <property type="entry name" value="Cyt_c-like_dom"/>
</dbReference>
<evidence type="ECO:0000256" key="2">
    <source>
        <dbReference type="ARBA" id="ARBA00022723"/>
    </source>
</evidence>
<organism evidence="7 8">
    <name type="scientific">Poseidonocella sedimentorum</name>
    <dbReference type="NCBI Taxonomy" id="871652"/>
    <lineage>
        <taxon>Bacteria</taxon>
        <taxon>Pseudomonadati</taxon>
        <taxon>Pseudomonadota</taxon>
        <taxon>Alphaproteobacteria</taxon>
        <taxon>Rhodobacterales</taxon>
        <taxon>Roseobacteraceae</taxon>
        <taxon>Poseidonocella</taxon>
    </lineage>
</organism>
<proteinExistence type="predicted"/>
<evidence type="ECO:0000313" key="7">
    <source>
        <dbReference type="EMBL" id="SFQ99957.1"/>
    </source>
</evidence>
<dbReference type="AlphaFoldDB" id="A0A1I6D3R3"/>
<feature type="domain" description="Cytochrome c" evidence="6">
    <location>
        <begin position="147"/>
        <end position="245"/>
    </location>
</feature>
<dbReference type="Proteomes" id="UP000199302">
    <property type="component" value="Unassembled WGS sequence"/>
</dbReference>
<name>A0A1I6D3R3_9RHOB</name>
<evidence type="ECO:0000256" key="4">
    <source>
        <dbReference type="PROSITE-ProRule" id="PRU00433"/>
    </source>
</evidence>
<dbReference type="InterPro" id="IPR036909">
    <property type="entry name" value="Cyt_c-like_dom_sf"/>
</dbReference>
<evidence type="ECO:0000259" key="6">
    <source>
        <dbReference type="PROSITE" id="PS51007"/>
    </source>
</evidence>
<evidence type="ECO:0000256" key="3">
    <source>
        <dbReference type="ARBA" id="ARBA00023004"/>
    </source>
</evidence>
<dbReference type="STRING" id="871652.SAMN04515673_10260"/>
<keyword evidence="8" id="KW-1185">Reference proteome</keyword>
<evidence type="ECO:0000313" key="8">
    <source>
        <dbReference type="Proteomes" id="UP000199302"/>
    </source>
</evidence>
<dbReference type="OrthoDB" id="7365807at2"/>
<dbReference type="SUPFAM" id="SSF46626">
    <property type="entry name" value="Cytochrome c"/>
    <property type="match status" value="1"/>
</dbReference>
<reference evidence="7 8" key="1">
    <citation type="submission" date="2016-10" db="EMBL/GenBank/DDBJ databases">
        <authorList>
            <person name="de Groot N.N."/>
        </authorList>
    </citation>
    <scope>NUCLEOTIDE SEQUENCE [LARGE SCALE GENOMIC DNA]</scope>
    <source>
        <strain evidence="8">KMM 9023,NRIC 0796,JCM 17311,KCTC 23692</strain>
    </source>
</reference>
<keyword evidence="2 4" id="KW-0479">Metal-binding</keyword>
<dbReference type="GO" id="GO:0020037">
    <property type="term" value="F:heme binding"/>
    <property type="evidence" value="ECO:0007669"/>
    <property type="project" value="InterPro"/>
</dbReference>
<keyword evidence="5" id="KW-0732">Signal</keyword>
<dbReference type="PROSITE" id="PS51007">
    <property type="entry name" value="CYTC"/>
    <property type="match status" value="1"/>
</dbReference>
<gene>
    <name evidence="7" type="ORF">SAMN04515673_10260</name>
</gene>
<accession>A0A1I6D3R3</accession>
<dbReference type="GO" id="GO:0046872">
    <property type="term" value="F:metal ion binding"/>
    <property type="evidence" value="ECO:0007669"/>
    <property type="project" value="UniProtKB-KW"/>
</dbReference>
<dbReference type="GO" id="GO:0009055">
    <property type="term" value="F:electron transfer activity"/>
    <property type="evidence" value="ECO:0007669"/>
    <property type="project" value="InterPro"/>
</dbReference>